<dbReference type="NCBIfam" id="TIGR00188">
    <property type="entry name" value="rnpA"/>
    <property type="match status" value="1"/>
</dbReference>
<keyword evidence="6 7" id="KW-0694">RNA-binding</keyword>
<gene>
    <name evidence="7 9" type="primary">rnpA</name>
    <name evidence="9" type="ORF">O0V09_04325</name>
</gene>
<dbReference type="GO" id="GO:0000049">
    <property type="term" value="F:tRNA binding"/>
    <property type="evidence" value="ECO:0007669"/>
    <property type="project" value="UniProtKB-UniRule"/>
</dbReference>
<name>A0A9J6RJ45_9GAMM</name>
<evidence type="ECO:0000256" key="1">
    <source>
        <dbReference type="ARBA" id="ARBA00002663"/>
    </source>
</evidence>
<evidence type="ECO:0000256" key="5">
    <source>
        <dbReference type="ARBA" id="ARBA00022801"/>
    </source>
</evidence>
<evidence type="ECO:0000256" key="6">
    <source>
        <dbReference type="ARBA" id="ARBA00022884"/>
    </source>
</evidence>
<evidence type="ECO:0000256" key="7">
    <source>
        <dbReference type="HAMAP-Rule" id="MF_00227"/>
    </source>
</evidence>
<dbReference type="RefSeq" id="WP_258330566.1">
    <property type="nucleotide sequence ID" value="NZ_JAPTGG010000003.1"/>
</dbReference>
<dbReference type="Proteomes" id="UP001069090">
    <property type="component" value="Unassembled WGS sequence"/>
</dbReference>
<dbReference type="PANTHER" id="PTHR33992">
    <property type="entry name" value="RIBONUCLEASE P PROTEIN COMPONENT"/>
    <property type="match status" value="1"/>
</dbReference>
<sequence>MADYAFDKSRRLLKACDFKPVFDNAVFKVSSKELLLLTKPNQLDHPRLGLVIAKKNVRLAAQRNRVKRIIRESFRLNQANIPALDIVVLARHSIDAMDNATLHKHLAKLWQQLQRKANRKPQ</sequence>
<dbReference type="PROSITE" id="PS00648">
    <property type="entry name" value="RIBONUCLEASE_P"/>
    <property type="match status" value="1"/>
</dbReference>
<keyword evidence="3 7" id="KW-0540">Nuclease</keyword>
<evidence type="ECO:0000313" key="10">
    <source>
        <dbReference type="Proteomes" id="UP001069090"/>
    </source>
</evidence>
<dbReference type="EMBL" id="JAPTGG010000003">
    <property type="protein sequence ID" value="MCZ0864410.1"/>
    <property type="molecule type" value="Genomic_DNA"/>
</dbReference>
<comment type="catalytic activity">
    <reaction evidence="7">
        <text>Endonucleolytic cleavage of RNA, removing 5'-extranucleotides from tRNA precursor.</text>
        <dbReference type="EC" id="3.1.26.5"/>
    </reaction>
</comment>
<dbReference type="InterPro" id="IPR000100">
    <property type="entry name" value="RNase_P"/>
</dbReference>
<dbReference type="SUPFAM" id="SSF54211">
    <property type="entry name" value="Ribosomal protein S5 domain 2-like"/>
    <property type="match status" value="1"/>
</dbReference>
<proteinExistence type="inferred from homology"/>
<dbReference type="GO" id="GO:0001682">
    <property type="term" value="P:tRNA 5'-leader removal"/>
    <property type="evidence" value="ECO:0007669"/>
    <property type="project" value="UniProtKB-UniRule"/>
</dbReference>
<dbReference type="HAMAP" id="MF_00227">
    <property type="entry name" value="RNase_P"/>
    <property type="match status" value="1"/>
</dbReference>
<organism evidence="9 10">
    <name type="scientific">Dasania phycosphaerae</name>
    <dbReference type="NCBI Taxonomy" id="2950436"/>
    <lineage>
        <taxon>Bacteria</taxon>
        <taxon>Pseudomonadati</taxon>
        <taxon>Pseudomonadota</taxon>
        <taxon>Gammaproteobacteria</taxon>
        <taxon>Cellvibrionales</taxon>
        <taxon>Spongiibacteraceae</taxon>
        <taxon>Dasania</taxon>
    </lineage>
</organism>
<comment type="similarity">
    <text evidence="7">Belongs to the RnpA family.</text>
</comment>
<keyword evidence="10" id="KW-1185">Reference proteome</keyword>
<comment type="subunit">
    <text evidence="7">Consists of a catalytic RNA component (M1 or rnpB) and a protein subunit.</text>
</comment>
<dbReference type="Pfam" id="PF00825">
    <property type="entry name" value="Ribonuclease_P"/>
    <property type="match status" value="1"/>
</dbReference>
<accession>A0A9J6RJ45</accession>
<reference evidence="9 10" key="1">
    <citation type="submission" date="2022-12" db="EMBL/GenBank/DDBJ databases">
        <title>Dasania phycosphaerae sp. nov., isolated from particulate material of the south coast of Korea.</title>
        <authorList>
            <person name="Jiang Y."/>
        </authorList>
    </citation>
    <scope>NUCLEOTIDE SEQUENCE [LARGE SCALE GENOMIC DNA]</scope>
    <source>
        <strain evidence="9 10">GY-19</strain>
    </source>
</reference>
<comment type="function">
    <text evidence="1 7">RNaseP catalyzes the removal of the 5'-leader sequence from pre-tRNA to produce the mature 5'-terminus. It can also cleave other RNA substrates such as 4.5S RNA. The protein component plays an auxiliary but essential role in vivo by binding to the 5'-leader sequence and broadening the substrate specificity of the ribozyme.</text>
</comment>
<dbReference type="InterPro" id="IPR020539">
    <property type="entry name" value="RNase_P_CS"/>
</dbReference>
<keyword evidence="5 7" id="KW-0378">Hydrolase</keyword>
<evidence type="ECO:0000256" key="2">
    <source>
        <dbReference type="ARBA" id="ARBA00022694"/>
    </source>
</evidence>
<evidence type="ECO:0000313" key="9">
    <source>
        <dbReference type="EMBL" id="MCZ0864410.1"/>
    </source>
</evidence>
<protein>
    <recommendedName>
        <fullName evidence="7 8">Ribonuclease P protein component</fullName>
        <shortName evidence="7">RNase P protein</shortName>
        <shortName evidence="7">RNaseP protein</shortName>
        <ecNumber evidence="7 8">3.1.26.5</ecNumber>
    </recommendedName>
    <alternativeName>
        <fullName evidence="7">Protein C5</fullName>
    </alternativeName>
</protein>
<dbReference type="Gene3D" id="3.30.230.10">
    <property type="match status" value="1"/>
</dbReference>
<dbReference type="PANTHER" id="PTHR33992:SF1">
    <property type="entry name" value="RIBONUCLEASE P PROTEIN COMPONENT"/>
    <property type="match status" value="1"/>
</dbReference>
<evidence type="ECO:0000256" key="4">
    <source>
        <dbReference type="ARBA" id="ARBA00022759"/>
    </source>
</evidence>
<dbReference type="GO" id="GO:0004526">
    <property type="term" value="F:ribonuclease P activity"/>
    <property type="evidence" value="ECO:0007669"/>
    <property type="project" value="UniProtKB-UniRule"/>
</dbReference>
<dbReference type="InterPro" id="IPR014721">
    <property type="entry name" value="Ribsml_uS5_D2-typ_fold_subgr"/>
</dbReference>
<keyword evidence="4 7" id="KW-0255">Endonuclease</keyword>
<dbReference type="EC" id="3.1.26.5" evidence="7 8"/>
<dbReference type="InterPro" id="IPR020568">
    <property type="entry name" value="Ribosomal_Su5_D2-typ_SF"/>
</dbReference>
<dbReference type="GO" id="GO:0030677">
    <property type="term" value="C:ribonuclease P complex"/>
    <property type="evidence" value="ECO:0007669"/>
    <property type="project" value="TreeGrafter"/>
</dbReference>
<comment type="caution">
    <text evidence="9">The sequence shown here is derived from an EMBL/GenBank/DDBJ whole genome shotgun (WGS) entry which is preliminary data.</text>
</comment>
<evidence type="ECO:0000256" key="8">
    <source>
        <dbReference type="NCBIfam" id="TIGR00188"/>
    </source>
</evidence>
<dbReference type="AlphaFoldDB" id="A0A9J6RJ45"/>
<keyword evidence="2 7" id="KW-0819">tRNA processing</keyword>
<dbReference type="GO" id="GO:0042781">
    <property type="term" value="F:3'-tRNA processing endoribonuclease activity"/>
    <property type="evidence" value="ECO:0007669"/>
    <property type="project" value="TreeGrafter"/>
</dbReference>
<evidence type="ECO:0000256" key="3">
    <source>
        <dbReference type="ARBA" id="ARBA00022722"/>
    </source>
</evidence>